<dbReference type="Gene3D" id="3.30.479.10">
    <property type="entry name" value="6-pyruvoyl tetrahydropterin synthase/QueD"/>
    <property type="match status" value="1"/>
</dbReference>
<gene>
    <name evidence="11" type="ordered locus">Tlet_1639</name>
</gene>
<dbReference type="KEGG" id="tle:Tlet_1639"/>
<evidence type="ECO:0000256" key="4">
    <source>
        <dbReference type="ARBA" id="ARBA00022723"/>
    </source>
</evidence>
<dbReference type="PANTHER" id="PTHR12589:SF7">
    <property type="entry name" value="6-PYRUVOYL TETRAHYDROBIOPTERIN SYNTHASE"/>
    <property type="match status" value="1"/>
</dbReference>
<evidence type="ECO:0000256" key="10">
    <source>
        <dbReference type="PIRSR" id="PIRSR006113-2"/>
    </source>
</evidence>
<evidence type="ECO:0000313" key="12">
    <source>
        <dbReference type="Proteomes" id="UP000002016"/>
    </source>
</evidence>
<dbReference type="GO" id="GO:0070497">
    <property type="term" value="F:6-carboxytetrahydropterin synthase activity"/>
    <property type="evidence" value="ECO:0007669"/>
    <property type="project" value="UniProtKB-EC"/>
</dbReference>
<dbReference type="InterPro" id="IPR007115">
    <property type="entry name" value="6-PTP_synth/QueD"/>
</dbReference>
<dbReference type="GO" id="GO:0008616">
    <property type="term" value="P:tRNA queuosine(34) biosynthetic process"/>
    <property type="evidence" value="ECO:0007669"/>
    <property type="project" value="UniProtKB-KW"/>
</dbReference>
<dbReference type="UniPathway" id="UPA00391"/>
<dbReference type="HOGENOM" id="CLU_111016_1_2_0"/>
<feature type="binding site" evidence="10">
    <location>
        <position position="13"/>
    </location>
    <ligand>
        <name>Zn(2+)</name>
        <dbReference type="ChEBI" id="CHEBI:29105"/>
    </ligand>
</feature>
<dbReference type="RefSeq" id="WP_012003669.1">
    <property type="nucleotide sequence ID" value="NC_009828.1"/>
</dbReference>
<comment type="cofactor">
    <cofactor evidence="8 10">
        <name>Zn(2+)</name>
        <dbReference type="ChEBI" id="CHEBI:29105"/>
    </cofactor>
    <text evidence="8 10">Binds 1 zinc ion per subunit.</text>
</comment>
<name>A8F7Q9_PSELT</name>
<dbReference type="PIRSF" id="PIRSF006113">
    <property type="entry name" value="PTP_synth"/>
    <property type="match status" value="1"/>
</dbReference>
<proteinExistence type="inferred from homology"/>
<feature type="active site" description="Charge relay system" evidence="9">
    <location>
        <position position="107"/>
    </location>
</feature>
<evidence type="ECO:0000256" key="7">
    <source>
        <dbReference type="ARBA" id="ARBA00048807"/>
    </source>
</evidence>
<reference evidence="11 12" key="1">
    <citation type="submission" date="2007-08" db="EMBL/GenBank/DDBJ databases">
        <title>Complete sequence of Thermotoga lettingae TMO.</title>
        <authorList>
            <consortium name="US DOE Joint Genome Institute"/>
            <person name="Copeland A."/>
            <person name="Lucas S."/>
            <person name="Lapidus A."/>
            <person name="Barry K."/>
            <person name="Glavina del Rio T."/>
            <person name="Dalin E."/>
            <person name="Tice H."/>
            <person name="Pitluck S."/>
            <person name="Foster B."/>
            <person name="Bruce D."/>
            <person name="Schmutz J."/>
            <person name="Larimer F."/>
            <person name="Land M."/>
            <person name="Hauser L."/>
            <person name="Kyrpides N."/>
            <person name="Mikhailova N."/>
            <person name="Nelson K."/>
            <person name="Gogarten J.P."/>
            <person name="Noll K."/>
            <person name="Richardson P."/>
        </authorList>
    </citation>
    <scope>NUCLEOTIDE SEQUENCE [LARGE SCALE GENOMIC DNA]</scope>
    <source>
        <strain evidence="12">ATCC BAA-301 / DSM 14385 / NBRC 107922 / TMO</strain>
    </source>
</reference>
<feature type="active site" description="Charge relay system" evidence="9">
    <location>
        <position position="66"/>
    </location>
</feature>
<keyword evidence="6 8" id="KW-0456">Lyase</keyword>
<keyword evidence="8" id="KW-0671">Queuosine biosynthesis</keyword>
<feature type="binding site" evidence="10">
    <location>
        <position position="26"/>
    </location>
    <ligand>
        <name>Zn(2+)</name>
        <dbReference type="ChEBI" id="CHEBI:29105"/>
    </ligand>
</feature>
<protein>
    <recommendedName>
        <fullName evidence="3 8">6-carboxy-5,6,7,8-tetrahydropterin synthase</fullName>
        <ecNumber evidence="8">4.-.-.-</ecNumber>
    </recommendedName>
</protein>
<dbReference type="EC" id="4.-.-.-" evidence="8"/>
<evidence type="ECO:0000256" key="1">
    <source>
        <dbReference type="ARBA" id="ARBA00005061"/>
    </source>
</evidence>
<dbReference type="AlphaFoldDB" id="A8F7Q9"/>
<evidence type="ECO:0000256" key="8">
    <source>
        <dbReference type="PIRNR" id="PIRNR006113"/>
    </source>
</evidence>
<sequence length="118" mass="14017">MYLSRDFTFDAAHRLEKYHGKCEELHGHTYKLRVTVEGDPDEEGMVVDFLYLKKTVNELVISVLDHRYLNEIISQPTAENIAKWVWDKLKNPLSTQRYRLYEVSVWESENSFVSYRGE</sequence>
<dbReference type="NCBIfam" id="TIGR03367">
    <property type="entry name" value="queuosine_QueD"/>
    <property type="match status" value="1"/>
</dbReference>
<dbReference type="OrthoDB" id="9804698at2"/>
<feature type="active site" description="Proton acceptor" evidence="9">
    <location>
        <position position="22"/>
    </location>
</feature>
<dbReference type="STRING" id="416591.Tlet_1639"/>
<dbReference type="InterPro" id="IPR038418">
    <property type="entry name" value="6-PTP_synth/QueD_sf"/>
</dbReference>
<dbReference type="Pfam" id="PF01242">
    <property type="entry name" value="PTPS"/>
    <property type="match status" value="1"/>
</dbReference>
<evidence type="ECO:0000256" key="6">
    <source>
        <dbReference type="ARBA" id="ARBA00023239"/>
    </source>
</evidence>
<dbReference type="SUPFAM" id="SSF55620">
    <property type="entry name" value="Tetrahydrobiopterin biosynthesis enzymes-like"/>
    <property type="match status" value="1"/>
</dbReference>
<organism evidence="11 12">
    <name type="scientific">Pseudothermotoga lettingae (strain ATCC BAA-301 / DSM 14385 / NBRC 107922 / TMO)</name>
    <name type="common">Thermotoga lettingae</name>
    <dbReference type="NCBI Taxonomy" id="416591"/>
    <lineage>
        <taxon>Bacteria</taxon>
        <taxon>Thermotogati</taxon>
        <taxon>Thermotogota</taxon>
        <taxon>Thermotogae</taxon>
        <taxon>Thermotogales</taxon>
        <taxon>Thermotogaceae</taxon>
        <taxon>Pseudothermotoga</taxon>
    </lineage>
</organism>
<comment type="catalytic activity">
    <reaction evidence="7 8">
        <text>7,8-dihydroneopterin 3'-triphosphate + H2O = 6-carboxy-5,6,7,8-tetrahydropterin + triphosphate + acetaldehyde + 2 H(+)</text>
        <dbReference type="Rhea" id="RHEA:27966"/>
        <dbReference type="ChEBI" id="CHEBI:15343"/>
        <dbReference type="ChEBI" id="CHEBI:15377"/>
        <dbReference type="ChEBI" id="CHEBI:15378"/>
        <dbReference type="ChEBI" id="CHEBI:18036"/>
        <dbReference type="ChEBI" id="CHEBI:58462"/>
        <dbReference type="ChEBI" id="CHEBI:61032"/>
        <dbReference type="EC" id="4.1.2.50"/>
    </reaction>
</comment>
<dbReference type="Proteomes" id="UP000002016">
    <property type="component" value="Chromosome"/>
</dbReference>
<keyword evidence="4 8" id="KW-0479">Metal-binding</keyword>
<accession>A8F7Q9</accession>
<feature type="binding site" evidence="10">
    <location>
        <position position="28"/>
    </location>
    <ligand>
        <name>Zn(2+)</name>
        <dbReference type="ChEBI" id="CHEBI:29105"/>
    </ligand>
</feature>
<dbReference type="eggNOG" id="COG0720">
    <property type="taxonomic scope" value="Bacteria"/>
</dbReference>
<comment type="pathway">
    <text evidence="1 8">Purine metabolism; 7-cyano-7-deazaguanine biosynthesis.</text>
</comment>
<keyword evidence="12" id="KW-1185">Reference proteome</keyword>
<evidence type="ECO:0000256" key="2">
    <source>
        <dbReference type="ARBA" id="ARBA00008900"/>
    </source>
</evidence>
<dbReference type="PANTHER" id="PTHR12589">
    <property type="entry name" value="PYRUVOYL TETRAHYDROBIOPTERIN SYNTHASE"/>
    <property type="match status" value="1"/>
</dbReference>
<evidence type="ECO:0000313" key="11">
    <source>
        <dbReference type="EMBL" id="ABV34193.1"/>
    </source>
</evidence>
<evidence type="ECO:0000256" key="3">
    <source>
        <dbReference type="ARBA" id="ARBA00018141"/>
    </source>
</evidence>
<reference evidence="11 12" key="2">
    <citation type="journal article" date="2009" name="Proc. Natl. Acad. Sci. U.S.A.">
        <title>On the chimeric nature, thermophilic origin, and phylogenetic placement of the Thermotogales.</title>
        <authorList>
            <person name="Zhaxybayeva O."/>
            <person name="Swithers K.S."/>
            <person name="Lapierre P."/>
            <person name="Fournier G.P."/>
            <person name="Bickhart D.M."/>
            <person name="DeBoy R.T."/>
            <person name="Nelson K.E."/>
            <person name="Nesbo C.L."/>
            <person name="Doolittle W.F."/>
            <person name="Gogarten J.P."/>
            <person name="Noll K.M."/>
        </authorList>
    </citation>
    <scope>NUCLEOTIDE SEQUENCE [LARGE SCALE GENOMIC DNA]</scope>
    <source>
        <strain evidence="12">ATCC BAA-301 / DSM 14385 / NBRC 107922 / TMO</strain>
    </source>
</reference>
<evidence type="ECO:0000256" key="5">
    <source>
        <dbReference type="ARBA" id="ARBA00022833"/>
    </source>
</evidence>
<evidence type="ECO:0000256" key="9">
    <source>
        <dbReference type="PIRSR" id="PIRSR006113-1"/>
    </source>
</evidence>
<comment type="similarity">
    <text evidence="2 8">Belongs to the PTPS family. QueD subfamily.</text>
</comment>
<dbReference type="GO" id="GO:0046872">
    <property type="term" value="F:metal ion binding"/>
    <property type="evidence" value="ECO:0007669"/>
    <property type="project" value="UniProtKB-KW"/>
</dbReference>
<keyword evidence="5 8" id="KW-0862">Zinc</keyword>
<dbReference type="EMBL" id="CP000812">
    <property type="protein sequence ID" value="ABV34193.1"/>
    <property type="molecule type" value="Genomic_DNA"/>
</dbReference>